<feature type="non-terminal residue" evidence="1">
    <location>
        <position position="273"/>
    </location>
</feature>
<dbReference type="Proteomes" id="UP001381693">
    <property type="component" value="Unassembled WGS sequence"/>
</dbReference>
<name>A0AAN8ZRL8_HALRR</name>
<sequence>MNLFSRAELNNFVIEEPHLCNTPGVFDVQIKFFNKHTFEDNLPHDQWIFNYTMVCQIPCEESVWSFVHDAPILWPNPGSVQFQISVPAGEDLPTNSSFMFDFGNGYDIGLSNDSLENNTNICGGDGANGTVFCNDGFNRIIPMDYLPGEYTVAFSCKNLVTNFTLTETVIVYEEILGLNGTAEYIPLGSDARRYGHGVRQIYFPPGRTIYLSLTKLQGTVFTYFAELSDGTQIASSPIDSMELNFEETGEYIVQVYGQNPLQPRSESVTFIIR</sequence>
<proteinExistence type="predicted"/>
<dbReference type="EMBL" id="JAXCGZ010020085">
    <property type="protein sequence ID" value="KAK7065691.1"/>
    <property type="molecule type" value="Genomic_DNA"/>
</dbReference>
<evidence type="ECO:0000313" key="1">
    <source>
        <dbReference type="EMBL" id="KAK7065691.1"/>
    </source>
</evidence>
<dbReference type="AlphaFoldDB" id="A0AAN8ZRL8"/>
<accession>A0AAN8ZRL8</accession>
<gene>
    <name evidence="1" type="ORF">SK128_026699</name>
</gene>
<evidence type="ECO:0000313" key="2">
    <source>
        <dbReference type="Proteomes" id="UP001381693"/>
    </source>
</evidence>
<reference evidence="1 2" key="1">
    <citation type="submission" date="2023-11" db="EMBL/GenBank/DDBJ databases">
        <title>Halocaridina rubra genome assembly.</title>
        <authorList>
            <person name="Smith C."/>
        </authorList>
    </citation>
    <scope>NUCLEOTIDE SEQUENCE [LARGE SCALE GENOMIC DNA]</scope>
    <source>
        <strain evidence="1">EP-1</strain>
        <tissue evidence="1">Whole</tissue>
    </source>
</reference>
<comment type="caution">
    <text evidence="1">The sequence shown here is derived from an EMBL/GenBank/DDBJ whole genome shotgun (WGS) entry which is preliminary data.</text>
</comment>
<organism evidence="1 2">
    <name type="scientific">Halocaridina rubra</name>
    <name type="common">Hawaiian red shrimp</name>
    <dbReference type="NCBI Taxonomy" id="373956"/>
    <lineage>
        <taxon>Eukaryota</taxon>
        <taxon>Metazoa</taxon>
        <taxon>Ecdysozoa</taxon>
        <taxon>Arthropoda</taxon>
        <taxon>Crustacea</taxon>
        <taxon>Multicrustacea</taxon>
        <taxon>Malacostraca</taxon>
        <taxon>Eumalacostraca</taxon>
        <taxon>Eucarida</taxon>
        <taxon>Decapoda</taxon>
        <taxon>Pleocyemata</taxon>
        <taxon>Caridea</taxon>
        <taxon>Atyoidea</taxon>
        <taxon>Atyidae</taxon>
        <taxon>Halocaridina</taxon>
    </lineage>
</organism>
<keyword evidence="2" id="KW-1185">Reference proteome</keyword>
<protein>
    <submittedName>
        <fullName evidence="1">Uncharacterized protein</fullName>
    </submittedName>
</protein>